<accession>A0A2S9YTK3</accession>
<name>A0A2S9YTK3_9BACT</name>
<protein>
    <submittedName>
        <fullName evidence="1">Uncharacterized protein</fullName>
    </submittedName>
</protein>
<proteinExistence type="predicted"/>
<evidence type="ECO:0000313" key="1">
    <source>
        <dbReference type="EMBL" id="PRQ08418.1"/>
    </source>
</evidence>
<dbReference type="SUPFAM" id="SSF50475">
    <property type="entry name" value="FMN-binding split barrel"/>
    <property type="match status" value="1"/>
</dbReference>
<dbReference type="AlphaFoldDB" id="A0A2S9YTK3"/>
<comment type="caution">
    <text evidence="1">The sequence shown here is derived from an EMBL/GenBank/DDBJ whole genome shotgun (WGS) entry which is preliminary data.</text>
</comment>
<evidence type="ECO:0000313" key="2">
    <source>
        <dbReference type="Proteomes" id="UP000238823"/>
    </source>
</evidence>
<sequence>MRVLGERWVLTLALADPTAPDASPYPTPLFFALAEPNTIGRHPAPLVVVVSDPDSHHGQLAGRGPTAAAAAVYLETQEVGQVRGAQLRGSLVREDAWTPAGAAGLRQCYLDRHPIAAPMLAGGRHRLYALAVSWAKLTDNRLGFGAHPVARFDVTCAEVEQSRP</sequence>
<dbReference type="EMBL" id="PVNL01000041">
    <property type="protein sequence ID" value="PRQ08418.1"/>
    <property type="molecule type" value="Genomic_DNA"/>
</dbReference>
<reference evidence="1 2" key="1">
    <citation type="submission" date="2018-03" db="EMBL/GenBank/DDBJ databases">
        <title>Draft Genome Sequences of the Obligatory Marine Myxobacteria Enhygromyxa salina SWB007.</title>
        <authorList>
            <person name="Poehlein A."/>
            <person name="Moghaddam J.A."/>
            <person name="Harms H."/>
            <person name="Alanjari M."/>
            <person name="Koenig G.M."/>
            <person name="Daniel R."/>
            <person name="Schaeberle T.F."/>
        </authorList>
    </citation>
    <scope>NUCLEOTIDE SEQUENCE [LARGE SCALE GENOMIC DNA]</scope>
    <source>
        <strain evidence="1 2">SWB007</strain>
    </source>
</reference>
<dbReference type="Proteomes" id="UP000238823">
    <property type="component" value="Unassembled WGS sequence"/>
</dbReference>
<organism evidence="1 2">
    <name type="scientific">Enhygromyxa salina</name>
    <dbReference type="NCBI Taxonomy" id="215803"/>
    <lineage>
        <taxon>Bacteria</taxon>
        <taxon>Pseudomonadati</taxon>
        <taxon>Myxococcota</taxon>
        <taxon>Polyangia</taxon>
        <taxon>Nannocystales</taxon>
        <taxon>Nannocystaceae</taxon>
        <taxon>Enhygromyxa</taxon>
    </lineage>
</organism>
<dbReference type="InterPro" id="IPR012349">
    <property type="entry name" value="Split_barrel_FMN-bd"/>
</dbReference>
<gene>
    <name evidence="1" type="ORF">ENSA7_17030</name>
</gene>
<dbReference type="Gene3D" id="2.30.110.10">
    <property type="entry name" value="Electron Transport, Fmn-binding Protein, Chain A"/>
    <property type="match status" value="1"/>
</dbReference>